<reference evidence="2 3" key="1">
    <citation type="submission" date="2024-06" db="EMBL/GenBank/DDBJ databases">
        <title>The Natural Products Discovery Center: Release of the First 8490 Sequenced Strains for Exploring Actinobacteria Biosynthetic Diversity.</title>
        <authorList>
            <person name="Kalkreuter E."/>
            <person name="Kautsar S.A."/>
            <person name="Yang D."/>
            <person name="Bader C.D."/>
            <person name="Teijaro C.N."/>
            <person name="Fluegel L."/>
            <person name="Davis C.M."/>
            <person name="Simpson J.R."/>
            <person name="Lauterbach L."/>
            <person name="Steele A.D."/>
            <person name="Gui C."/>
            <person name="Meng S."/>
            <person name="Li G."/>
            <person name="Viehrig K."/>
            <person name="Ye F."/>
            <person name="Su P."/>
            <person name="Kiefer A.F."/>
            <person name="Nichols A."/>
            <person name="Cepeda A.J."/>
            <person name="Yan W."/>
            <person name="Fan B."/>
            <person name="Jiang Y."/>
            <person name="Adhikari A."/>
            <person name="Zheng C.-J."/>
            <person name="Schuster L."/>
            <person name="Cowan T.M."/>
            <person name="Smanski M.J."/>
            <person name="Chevrette M.G."/>
            <person name="De Carvalho L.P.S."/>
            <person name="Shen B."/>
        </authorList>
    </citation>
    <scope>NUCLEOTIDE SEQUENCE [LARGE SCALE GENOMIC DNA]</scope>
    <source>
        <strain evidence="2 3">NPDC006434</strain>
    </source>
</reference>
<evidence type="ECO:0000313" key="2">
    <source>
        <dbReference type="EMBL" id="MET9848039.1"/>
    </source>
</evidence>
<evidence type="ECO:0000256" key="1">
    <source>
        <dbReference type="SAM" id="SignalP"/>
    </source>
</evidence>
<comment type="caution">
    <text evidence="2">The sequence shown here is derived from an EMBL/GenBank/DDBJ whole genome shotgun (WGS) entry which is preliminary data.</text>
</comment>
<dbReference type="RefSeq" id="WP_355399664.1">
    <property type="nucleotide sequence ID" value="NZ_JBEGHN010000001.1"/>
</dbReference>
<feature type="signal peptide" evidence="1">
    <location>
        <begin position="1"/>
        <end position="24"/>
    </location>
</feature>
<keyword evidence="1" id="KW-0732">Signal</keyword>
<evidence type="ECO:0000313" key="3">
    <source>
        <dbReference type="Proteomes" id="UP001550210"/>
    </source>
</evidence>
<protein>
    <recommendedName>
        <fullName evidence="4">Peptidase inhibitor family I36</fullName>
    </recommendedName>
</protein>
<dbReference type="EMBL" id="JBEXPZ010000036">
    <property type="protein sequence ID" value="MET9848039.1"/>
    <property type="molecule type" value="Genomic_DNA"/>
</dbReference>
<sequence length="124" mass="13640">MTRVAATLLTSTAAVVALSGTAQAKAVEARLAQETIYGCDYGAVCIYPEGKHYSEANPTHKFWSYKAHNLSGQNNYHWVFNNQYGGATADLCKQYNGGDCIETIPEGWAFYRDLTPINSITLRP</sequence>
<name>A0ABV2V2I8_9ACTN</name>
<gene>
    <name evidence="2" type="ORF">ABZZ21_26560</name>
</gene>
<keyword evidence="3" id="KW-1185">Reference proteome</keyword>
<feature type="chain" id="PRO_5046200120" description="Peptidase inhibitor family I36" evidence="1">
    <location>
        <begin position="25"/>
        <end position="124"/>
    </location>
</feature>
<organism evidence="2 3">
    <name type="scientific">Streptomyces ossamyceticus</name>
    <dbReference type="NCBI Taxonomy" id="249581"/>
    <lineage>
        <taxon>Bacteria</taxon>
        <taxon>Bacillati</taxon>
        <taxon>Actinomycetota</taxon>
        <taxon>Actinomycetes</taxon>
        <taxon>Kitasatosporales</taxon>
        <taxon>Streptomycetaceae</taxon>
        <taxon>Streptomyces</taxon>
    </lineage>
</organism>
<accession>A0ABV2V2I8</accession>
<evidence type="ECO:0008006" key="4">
    <source>
        <dbReference type="Google" id="ProtNLM"/>
    </source>
</evidence>
<dbReference type="Proteomes" id="UP001550210">
    <property type="component" value="Unassembled WGS sequence"/>
</dbReference>
<proteinExistence type="predicted"/>